<keyword evidence="4" id="KW-0812">Transmembrane</keyword>
<reference evidence="6 7" key="1">
    <citation type="submission" date="2020-08" db="EMBL/GenBank/DDBJ databases">
        <title>Genomic Encyclopedia of Type Strains, Phase IV (KMG-IV): sequencing the most valuable type-strain genomes for metagenomic binning, comparative biology and taxonomic classification.</title>
        <authorList>
            <person name="Goeker M."/>
        </authorList>
    </citation>
    <scope>NUCLEOTIDE SEQUENCE [LARGE SCALE GENOMIC DNA]</scope>
    <source>
        <strain evidence="6 7">DSM 25895</strain>
    </source>
</reference>
<protein>
    <submittedName>
        <fullName evidence="6">Thiamine pyrophosphate-dependent acetolactate synthase large subunit-like protein</fullName>
    </submittedName>
</protein>
<dbReference type="GO" id="GO:0044281">
    <property type="term" value="P:small molecule metabolic process"/>
    <property type="evidence" value="ECO:0007669"/>
    <property type="project" value="UniProtKB-ARBA"/>
</dbReference>
<evidence type="ECO:0000256" key="4">
    <source>
        <dbReference type="SAM" id="Phobius"/>
    </source>
</evidence>
<gene>
    <name evidence="6" type="ORF">FHS88_001744</name>
</gene>
<dbReference type="SUPFAM" id="SSF52518">
    <property type="entry name" value="Thiamin diphosphate-binding fold (THDP-binding)"/>
    <property type="match status" value="1"/>
</dbReference>
<dbReference type="GO" id="GO:0000287">
    <property type="term" value="F:magnesium ion binding"/>
    <property type="evidence" value="ECO:0007669"/>
    <property type="project" value="InterPro"/>
</dbReference>
<name>A0A840XSH2_9PROT</name>
<evidence type="ECO:0000256" key="3">
    <source>
        <dbReference type="ARBA" id="ARBA00023239"/>
    </source>
</evidence>
<dbReference type="Proteomes" id="UP000562254">
    <property type="component" value="Unassembled WGS sequence"/>
</dbReference>
<organism evidence="6 7">
    <name type="scientific">Neoroseomonas alkaliterrae</name>
    <dbReference type="NCBI Taxonomy" id="1452450"/>
    <lineage>
        <taxon>Bacteria</taxon>
        <taxon>Pseudomonadati</taxon>
        <taxon>Pseudomonadota</taxon>
        <taxon>Alphaproteobacteria</taxon>
        <taxon>Acetobacterales</taxon>
        <taxon>Acetobacteraceae</taxon>
        <taxon>Neoroseomonas</taxon>
    </lineage>
</organism>
<dbReference type="NCBIfam" id="NF004813">
    <property type="entry name" value="PRK06163.1"/>
    <property type="match status" value="1"/>
</dbReference>
<keyword evidence="4" id="KW-0472">Membrane</keyword>
<keyword evidence="4" id="KW-1133">Transmembrane helix</keyword>
<evidence type="ECO:0000313" key="7">
    <source>
        <dbReference type="Proteomes" id="UP000562254"/>
    </source>
</evidence>
<feature type="transmembrane region" description="Helical" evidence="4">
    <location>
        <begin position="52"/>
        <end position="71"/>
    </location>
</feature>
<dbReference type="InterPro" id="IPR011766">
    <property type="entry name" value="TPP_enzyme_TPP-bd"/>
</dbReference>
<dbReference type="InterPro" id="IPR000399">
    <property type="entry name" value="TPP-bd_CS"/>
</dbReference>
<sequence length="200" mass="21221">MTETTGNLHVMNRAALTKRLVAGLKNREAVIGGIGNSNWDLWAADRTRGENFYMLGSMGLAAPIAMGVAIAQPKRRVFALEGDGSLLMQLGCLSTIAAQGVRNLCVVVWDNGIYQITGGQGTPARASGTDIVAIARASGIASAAWAADEAEFDALVARALATDGPHLIGVKIDNEPGREQTDRDPIRFRESFMRAMALPV</sequence>
<keyword evidence="3" id="KW-0456">Lyase</keyword>
<keyword evidence="7" id="KW-1185">Reference proteome</keyword>
<proteinExistence type="predicted"/>
<comment type="caution">
    <text evidence="6">The sequence shown here is derived from an EMBL/GenBank/DDBJ whole genome shotgun (WGS) entry which is preliminary data.</text>
</comment>
<dbReference type="GO" id="GO:0016831">
    <property type="term" value="F:carboxy-lyase activity"/>
    <property type="evidence" value="ECO:0007669"/>
    <property type="project" value="UniProtKB-KW"/>
</dbReference>
<keyword evidence="2" id="KW-0786">Thiamine pyrophosphate</keyword>
<dbReference type="EMBL" id="JACIJE010000004">
    <property type="protein sequence ID" value="MBB5689619.1"/>
    <property type="molecule type" value="Genomic_DNA"/>
</dbReference>
<dbReference type="InterPro" id="IPR051818">
    <property type="entry name" value="TPP_dependent_decarboxylase"/>
</dbReference>
<keyword evidence="1" id="KW-0210">Decarboxylase</keyword>
<evidence type="ECO:0000259" key="5">
    <source>
        <dbReference type="Pfam" id="PF02775"/>
    </source>
</evidence>
<dbReference type="PANTHER" id="PTHR42818:SF1">
    <property type="entry name" value="SULFOPYRUVATE DECARBOXYLASE"/>
    <property type="match status" value="1"/>
</dbReference>
<dbReference type="Pfam" id="PF02775">
    <property type="entry name" value="TPP_enzyme_C"/>
    <property type="match status" value="1"/>
</dbReference>
<dbReference type="InterPro" id="IPR029061">
    <property type="entry name" value="THDP-binding"/>
</dbReference>
<dbReference type="PROSITE" id="PS00187">
    <property type="entry name" value="TPP_ENZYMES"/>
    <property type="match status" value="1"/>
</dbReference>
<evidence type="ECO:0000313" key="6">
    <source>
        <dbReference type="EMBL" id="MBB5689619.1"/>
    </source>
</evidence>
<feature type="domain" description="Thiamine pyrophosphate enzyme TPP-binding" evidence="5">
    <location>
        <begin position="48"/>
        <end position="169"/>
    </location>
</feature>
<dbReference type="Gene3D" id="3.40.50.970">
    <property type="match status" value="1"/>
</dbReference>
<dbReference type="RefSeq" id="WP_338146473.1">
    <property type="nucleotide sequence ID" value="NZ_JAAEDJ010000312.1"/>
</dbReference>
<dbReference type="AlphaFoldDB" id="A0A840XSH2"/>
<dbReference type="GO" id="GO:0030976">
    <property type="term" value="F:thiamine pyrophosphate binding"/>
    <property type="evidence" value="ECO:0007669"/>
    <property type="project" value="InterPro"/>
</dbReference>
<evidence type="ECO:0000256" key="2">
    <source>
        <dbReference type="ARBA" id="ARBA00023052"/>
    </source>
</evidence>
<accession>A0A840XSH2</accession>
<dbReference type="PANTHER" id="PTHR42818">
    <property type="entry name" value="SULFOPYRUVATE DECARBOXYLASE SUBUNIT ALPHA"/>
    <property type="match status" value="1"/>
</dbReference>
<evidence type="ECO:0000256" key="1">
    <source>
        <dbReference type="ARBA" id="ARBA00022793"/>
    </source>
</evidence>